<reference evidence="7" key="1">
    <citation type="submission" date="2017-03" db="EMBL/GenBank/DDBJ databases">
        <authorList>
            <person name="Sharma R."/>
            <person name="Thines M."/>
        </authorList>
    </citation>
    <scope>NUCLEOTIDE SEQUENCE [LARGE SCALE GENOMIC DNA]</scope>
</reference>
<dbReference type="PANTHER" id="PTHR31465:SF9">
    <property type="entry name" value="SPHINGOID LONG-CHAIN BASE TRANSPORTER RSB1"/>
    <property type="match status" value="1"/>
</dbReference>
<comment type="subcellular location">
    <subcellularLocation>
        <location evidence="1">Membrane</location>
        <topology evidence="1">Multi-pass membrane protein</topology>
    </subcellularLocation>
</comment>
<keyword evidence="2 5" id="KW-0812">Transmembrane</keyword>
<keyword evidence="7" id="KW-1185">Reference proteome</keyword>
<evidence type="ECO:0000313" key="7">
    <source>
        <dbReference type="Proteomes" id="UP000192927"/>
    </source>
</evidence>
<feature type="transmembrane region" description="Helical" evidence="5">
    <location>
        <begin position="139"/>
        <end position="157"/>
    </location>
</feature>
<feature type="transmembrane region" description="Helical" evidence="5">
    <location>
        <begin position="98"/>
        <end position="118"/>
    </location>
</feature>
<feature type="transmembrane region" description="Helical" evidence="5">
    <location>
        <begin position="177"/>
        <end position="203"/>
    </location>
</feature>
<proteinExistence type="predicted"/>
<dbReference type="Proteomes" id="UP000192927">
    <property type="component" value="Unassembled WGS sequence"/>
</dbReference>
<evidence type="ECO:0000313" key="6">
    <source>
        <dbReference type="EMBL" id="SLM41208.1"/>
    </source>
</evidence>
<keyword evidence="4 5" id="KW-0472">Membrane</keyword>
<evidence type="ECO:0000256" key="4">
    <source>
        <dbReference type="ARBA" id="ARBA00023136"/>
    </source>
</evidence>
<feature type="transmembrane region" description="Helical" evidence="5">
    <location>
        <begin position="67"/>
        <end position="86"/>
    </location>
</feature>
<dbReference type="GO" id="GO:0000324">
    <property type="term" value="C:fungal-type vacuole"/>
    <property type="evidence" value="ECO:0007669"/>
    <property type="project" value="TreeGrafter"/>
</dbReference>
<protein>
    <submittedName>
        <fullName evidence="6">RTA-like protein</fullName>
    </submittedName>
</protein>
<evidence type="ECO:0000256" key="1">
    <source>
        <dbReference type="ARBA" id="ARBA00004141"/>
    </source>
</evidence>
<evidence type="ECO:0000256" key="2">
    <source>
        <dbReference type="ARBA" id="ARBA00022692"/>
    </source>
</evidence>
<accession>A0A1W5DDI3</accession>
<evidence type="ECO:0000256" key="3">
    <source>
        <dbReference type="ARBA" id="ARBA00022989"/>
    </source>
</evidence>
<dbReference type="AlphaFoldDB" id="A0A1W5DDI3"/>
<sequence length="316" mass="34787">MTAANSSVDFNSPDFNANLCTLQTCPLAYASVDYVPNLAGNALYLALFSLFLVIQVFLGIRYRTWGYMVGLVGGLVLEIIGYVARVQMHYNPFLSNPFLMYIICLTIAPCFFTASIYLCLTRIIHVYGEDVARFAPRTYTITFISCDVFSLILQAAGGAITDTAGNNSSLSQTGINIMIAGLAFQVVSLSVFVALCTDFAWSVRKHRSLQRPKVLWCSESRFKAFLYATFSIYVRSCFRVAELQGGFSGKLANEEIPLMVLEGALVTIACIALTVAHPGMVFGEGWITSKTRFQASSEHKVPAQFEQAVEMNARPI</sequence>
<dbReference type="InterPro" id="IPR007568">
    <property type="entry name" value="RTA1"/>
</dbReference>
<organism evidence="6 7">
    <name type="scientific">Lasallia pustulata</name>
    <dbReference type="NCBI Taxonomy" id="136370"/>
    <lineage>
        <taxon>Eukaryota</taxon>
        <taxon>Fungi</taxon>
        <taxon>Dikarya</taxon>
        <taxon>Ascomycota</taxon>
        <taxon>Pezizomycotina</taxon>
        <taxon>Lecanoromycetes</taxon>
        <taxon>OSLEUM clade</taxon>
        <taxon>Umbilicariomycetidae</taxon>
        <taxon>Umbilicariales</taxon>
        <taxon>Umbilicariaceae</taxon>
        <taxon>Lasallia</taxon>
    </lineage>
</organism>
<evidence type="ECO:0000256" key="5">
    <source>
        <dbReference type="SAM" id="Phobius"/>
    </source>
</evidence>
<dbReference type="Pfam" id="PF04479">
    <property type="entry name" value="RTA1"/>
    <property type="match status" value="1"/>
</dbReference>
<dbReference type="PANTHER" id="PTHR31465">
    <property type="entry name" value="PROTEIN RTA1-RELATED"/>
    <property type="match status" value="1"/>
</dbReference>
<feature type="transmembrane region" description="Helical" evidence="5">
    <location>
        <begin position="42"/>
        <end position="60"/>
    </location>
</feature>
<keyword evidence="3 5" id="KW-1133">Transmembrane helix</keyword>
<name>A0A1W5DDI3_9LECA</name>
<dbReference type="EMBL" id="FWEW01003806">
    <property type="protein sequence ID" value="SLM41208.1"/>
    <property type="molecule type" value="Genomic_DNA"/>
</dbReference>
<dbReference type="GO" id="GO:0005886">
    <property type="term" value="C:plasma membrane"/>
    <property type="evidence" value="ECO:0007669"/>
    <property type="project" value="TreeGrafter"/>
</dbReference>